<dbReference type="PANTHER" id="PTHR31778">
    <property type="entry name" value="BUD SITE SELECTION PROTEIN RAX2"/>
    <property type="match status" value="1"/>
</dbReference>
<protein>
    <submittedName>
        <fullName evidence="1">Uncharacterized protein</fullName>
    </submittedName>
</protein>
<dbReference type="PANTHER" id="PTHR31778:SF2">
    <property type="entry name" value="BUD SITE SELECTION PROTEIN RAX2"/>
    <property type="match status" value="1"/>
</dbReference>
<proteinExistence type="predicted"/>
<keyword evidence="2" id="KW-1185">Reference proteome</keyword>
<dbReference type="RefSeq" id="XP_044563330.1">
    <property type="nucleotide sequence ID" value="XM_044705631.1"/>
</dbReference>
<accession>A0A6A5BNI0</accession>
<gene>
    <name evidence="1" type="ORF">FDP41_002437</name>
</gene>
<reference evidence="1 2" key="1">
    <citation type="journal article" date="2019" name="Sci. Rep.">
        <title>Nanopore sequencing improves the draft genome of the human pathogenic amoeba Naegleria fowleri.</title>
        <authorList>
            <person name="Liechti N."/>
            <person name="Schurch N."/>
            <person name="Bruggmann R."/>
            <person name="Wittwer M."/>
        </authorList>
    </citation>
    <scope>NUCLEOTIDE SEQUENCE [LARGE SCALE GENOMIC DNA]</scope>
    <source>
        <strain evidence="1 2">ATCC 30894</strain>
    </source>
</reference>
<dbReference type="VEuPathDB" id="AmoebaDB:FDP41_002437"/>
<dbReference type="InterPro" id="IPR011043">
    <property type="entry name" value="Gal_Oxase/kelch_b-propeller"/>
</dbReference>
<evidence type="ECO:0000313" key="2">
    <source>
        <dbReference type="Proteomes" id="UP000444721"/>
    </source>
</evidence>
<sequence length="289" mass="32425">MGMTFHSIGYWQKSSSASLNKFIPLQGGITKLKTTYGVNNFDPGTGKKMLLSSDERYLCVLEDFDMAGSILTKNLAIWDLTKQTWMKAHTSFDSATISDIALDDQYLYVIGNIQRAGAIMVNNIARYSLSNNQWYALNKGLDSAPLNIYNMNGRIIVTSVKSGSGKQFPTGMAVWDGHYWDVYNGNIPVNNSIYLVPGMPNTIETFYGGNRATEFNTIYNNNMFVNSRDNDVLTDNTILAVQISSIQSTPVDPSMSTRNSTSVNAENQVQPHWWMVIFFITTCLFMNLW</sequence>
<evidence type="ECO:0000313" key="1">
    <source>
        <dbReference type="EMBL" id="KAF0978617.1"/>
    </source>
</evidence>
<dbReference type="AlphaFoldDB" id="A0A6A5BNI0"/>
<dbReference type="VEuPathDB" id="AmoebaDB:NfTy_041680"/>
<dbReference type="Proteomes" id="UP000444721">
    <property type="component" value="Unassembled WGS sequence"/>
</dbReference>
<organism evidence="1 2">
    <name type="scientific">Naegleria fowleri</name>
    <name type="common">Brain eating amoeba</name>
    <dbReference type="NCBI Taxonomy" id="5763"/>
    <lineage>
        <taxon>Eukaryota</taxon>
        <taxon>Discoba</taxon>
        <taxon>Heterolobosea</taxon>
        <taxon>Tetramitia</taxon>
        <taxon>Eutetramitia</taxon>
        <taxon>Vahlkampfiidae</taxon>
        <taxon>Naegleria</taxon>
    </lineage>
</organism>
<dbReference type="EMBL" id="VFQX01000029">
    <property type="protein sequence ID" value="KAF0978617.1"/>
    <property type="molecule type" value="Genomic_DNA"/>
</dbReference>
<dbReference type="VEuPathDB" id="AmoebaDB:NF0006680"/>
<comment type="caution">
    <text evidence="1">The sequence shown here is derived from an EMBL/GenBank/DDBJ whole genome shotgun (WGS) entry which is preliminary data.</text>
</comment>
<dbReference type="GO" id="GO:1902929">
    <property type="term" value="C:plasma membrane of growing cell tip"/>
    <property type="evidence" value="ECO:0007669"/>
    <property type="project" value="TreeGrafter"/>
</dbReference>
<dbReference type="GeneID" id="68109655"/>
<dbReference type="SUPFAM" id="SSF50965">
    <property type="entry name" value="Galactose oxidase, central domain"/>
    <property type="match status" value="1"/>
</dbReference>
<name>A0A6A5BNI0_NAEFO</name>
<dbReference type="OrthoDB" id="2503993at2759"/>